<comment type="caution">
    <text evidence="2">The sequence shown here is derived from an EMBL/GenBank/DDBJ whole genome shotgun (WGS) entry which is preliminary data.</text>
</comment>
<protein>
    <submittedName>
        <fullName evidence="2">Uncharacterized protein</fullName>
    </submittedName>
</protein>
<keyword evidence="1" id="KW-1133">Transmembrane helix</keyword>
<keyword evidence="1" id="KW-0472">Membrane</keyword>
<keyword evidence="1" id="KW-0812">Transmembrane</keyword>
<reference evidence="2" key="1">
    <citation type="submission" date="2021-01" db="EMBL/GenBank/DDBJ databases">
        <title>Whole genome shotgun sequence of Rhizocola hellebori NBRC 109834.</title>
        <authorList>
            <person name="Komaki H."/>
            <person name="Tamura T."/>
        </authorList>
    </citation>
    <scope>NUCLEOTIDE SEQUENCE</scope>
    <source>
        <strain evidence="2">NBRC 109834</strain>
    </source>
</reference>
<dbReference type="Proteomes" id="UP000612899">
    <property type="component" value="Unassembled WGS sequence"/>
</dbReference>
<dbReference type="EMBL" id="BONY01000003">
    <property type="protein sequence ID" value="GIH02639.1"/>
    <property type="molecule type" value="Genomic_DNA"/>
</dbReference>
<proteinExistence type="predicted"/>
<sequence length="186" mass="19953">MHWPILARDSSREPGFEASHNETSALLSFSTTTATLHDTADVDNGGITLRGAERIYAKIILVAGTMIAIAAVLTMHAGTAATADQGDPRRHLKCDSDRMVLTMGTRVAGTQNLGTPSEQAQRWAAAMVQNRSTYSSEIRTVYNSPARQELAFSNLAGATVAVLTYEKDGDLGWSLANIVECAWGAR</sequence>
<evidence type="ECO:0000256" key="1">
    <source>
        <dbReference type="SAM" id="Phobius"/>
    </source>
</evidence>
<evidence type="ECO:0000313" key="3">
    <source>
        <dbReference type="Proteomes" id="UP000612899"/>
    </source>
</evidence>
<keyword evidence="3" id="KW-1185">Reference proteome</keyword>
<organism evidence="2 3">
    <name type="scientific">Rhizocola hellebori</name>
    <dbReference type="NCBI Taxonomy" id="1392758"/>
    <lineage>
        <taxon>Bacteria</taxon>
        <taxon>Bacillati</taxon>
        <taxon>Actinomycetota</taxon>
        <taxon>Actinomycetes</taxon>
        <taxon>Micromonosporales</taxon>
        <taxon>Micromonosporaceae</taxon>
        <taxon>Rhizocola</taxon>
    </lineage>
</organism>
<feature type="transmembrane region" description="Helical" evidence="1">
    <location>
        <begin position="55"/>
        <end position="75"/>
    </location>
</feature>
<evidence type="ECO:0000313" key="2">
    <source>
        <dbReference type="EMBL" id="GIH02639.1"/>
    </source>
</evidence>
<name>A0A8J3Q2R7_9ACTN</name>
<gene>
    <name evidence="2" type="ORF">Rhe02_07060</name>
</gene>
<dbReference type="AlphaFoldDB" id="A0A8J3Q2R7"/>
<accession>A0A8J3Q2R7</accession>